<dbReference type="FunFam" id="3.40.50.300:FF:000366">
    <property type="entry name" value="GTPase, IMAP family member 2"/>
    <property type="match status" value="1"/>
</dbReference>
<organism evidence="6 7">
    <name type="scientific">Anolis carolinensis</name>
    <name type="common">Green anole</name>
    <name type="synonym">American chameleon</name>
    <dbReference type="NCBI Taxonomy" id="28377"/>
    <lineage>
        <taxon>Eukaryota</taxon>
        <taxon>Metazoa</taxon>
        <taxon>Chordata</taxon>
        <taxon>Craniata</taxon>
        <taxon>Vertebrata</taxon>
        <taxon>Euteleostomi</taxon>
        <taxon>Lepidosauria</taxon>
        <taxon>Squamata</taxon>
        <taxon>Bifurcata</taxon>
        <taxon>Unidentata</taxon>
        <taxon>Episquamata</taxon>
        <taxon>Toxicofera</taxon>
        <taxon>Iguania</taxon>
        <taxon>Dactyloidae</taxon>
        <taxon>Anolis</taxon>
    </lineage>
</organism>
<evidence type="ECO:0000313" key="6">
    <source>
        <dbReference type="Ensembl" id="ENSACAP00000016912.3"/>
    </source>
</evidence>
<dbReference type="GeneTree" id="ENSGT00940000154844"/>
<dbReference type="CDD" id="cd01852">
    <property type="entry name" value="AIG1"/>
    <property type="match status" value="1"/>
</dbReference>
<keyword evidence="4" id="KW-1133">Transmembrane helix</keyword>
<dbReference type="Proteomes" id="UP000001646">
    <property type="component" value="Unplaced"/>
</dbReference>
<dbReference type="InParanoid" id="H9GP21"/>
<dbReference type="SUPFAM" id="SSF52540">
    <property type="entry name" value="P-loop containing nucleoside triphosphate hydrolases"/>
    <property type="match status" value="1"/>
</dbReference>
<evidence type="ECO:0000313" key="7">
    <source>
        <dbReference type="Proteomes" id="UP000001646"/>
    </source>
</evidence>
<evidence type="ECO:0000256" key="3">
    <source>
        <dbReference type="ARBA" id="ARBA00023134"/>
    </source>
</evidence>
<evidence type="ECO:0000259" key="5">
    <source>
        <dbReference type="PROSITE" id="PS51720"/>
    </source>
</evidence>
<evidence type="ECO:0000256" key="4">
    <source>
        <dbReference type="SAM" id="Phobius"/>
    </source>
</evidence>
<dbReference type="PANTHER" id="PTHR10903:SF73">
    <property type="entry name" value="GTPASE IMAP FAMILY MEMBER 8"/>
    <property type="match status" value="1"/>
</dbReference>
<reference evidence="6" key="2">
    <citation type="submission" date="2025-08" db="UniProtKB">
        <authorList>
            <consortium name="Ensembl"/>
        </authorList>
    </citation>
    <scope>IDENTIFICATION</scope>
</reference>
<sequence length="276" mass="30734">MFLCFPFADPTFKPTGESEVRIVLLGKSGVGKSATGNTILGRREFESRLQARTTTVASQRRHGKWKDLAVSVVDTADVCDPKVPSEELEPRVRHSIALARPGPHAILFVTQLGQFTPEDQAAAEQLQEMFGAEAVRHAIVLFTHKEDLGGISLQEYVNRSQNEALLGLIRKCGNRLCAFDNNALEEDQEEQVSDLMEMVLSMIRENRRLHGNKRPYLESSVMEEASGSFIAGRRRAEERERGALERFSRRTALAVVALGACLACLYGLIYLTSNRD</sequence>
<keyword evidence="4" id="KW-0812">Transmembrane</keyword>
<accession>H9GP21</accession>
<reference evidence="6" key="3">
    <citation type="submission" date="2025-09" db="UniProtKB">
        <authorList>
            <consortium name="Ensembl"/>
        </authorList>
    </citation>
    <scope>IDENTIFICATION</scope>
</reference>
<dbReference type="Pfam" id="PF04548">
    <property type="entry name" value="AIG1"/>
    <property type="match status" value="1"/>
</dbReference>
<protein>
    <recommendedName>
        <fullName evidence="5">AIG1-type G domain-containing protein</fullName>
    </recommendedName>
</protein>
<feature type="transmembrane region" description="Helical" evidence="4">
    <location>
        <begin position="251"/>
        <end position="271"/>
    </location>
</feature>
<dbReference type="PROSITE" id="PS51720">
    <property type="entry name" value="G_AIG1"/>
    <property type="match status" value="1"/>
</dbReference>
<proteinExistence type="inferred from homology"/>
<keyword evidence="3" id="KW-0342">GTP-binding</keyword>
<keyword evidence="2" id="KW-0547">Nucleotide-binding</keyword>
<name>H9GP21_ANOCA</name>
<dbReference type="GO" id="GO:0003924">
    <property type="term" value="F:GTPase activity"/>
    <property type="evidence" value="ECO:0000318"/>
    <property type="project" value="GO_Central"/>
</dbReference>
<feature type="domain" description="AIG1-type G" evidence="5">
    <location>
        <begin position="17"/>
        <end position="220"/>
    </location>
</feature>
<dbReference type="GO" id="GO:0005525">
    <property type="term" value="F:GTP binding"/>
    <property type="evidence" value="ECO:0007669"/>
    <property type="project" value="UniProtKB-KW"/>
</dbReference>
<comment type="similarity">
    <text evidence="1">Belongs to the TRAFAC class TrmE-Era-EngA-EngB-Septin-like GTPase superfamily. AIG1/Toc34/Toc159-like paraseptin GTPase family. IAN subfamily.</text>
</comment>
<dbReference type="AlphaFoldDB" id="H9GP21"/>
<evidence type="ECO:0000256" key="2">
    <source>
        <dbReference type="ARBA" id="ARBA00022741"/>
    </source>
</evidence>
<dbReference type="Bgee" id="ENSACAG00000017193">
    <property type="expression patterns" value="Expressed in adrenal gland and 6 other cell types or tissues"/>
</dbReference>
<dbReference type="InterPro" id="IPR006703">
    <property type="entry name" value="G_AIG1"/>
</dbReference>
<dbReference type="eggNOG" id="ENOG502RB0C">
    <property type="taxonomic scope" value="Eukaryota"/>
</dbReference>
<keyword evidence="4" id="KW-0472">Membrane</keyword>
<keyword evidence="7" id="KW-1185">Reference proteome</keyword>
<dbReference type="PANTHER" id="PTHR10903">
    <property type="entry name" value="GTPASE, IMAP FAMILY MEMBER-RELATED"/>
    <property type="match status" value="1"/>
</dbReference>
<reference evidence="6" key="1">
    <citation type="submission" date="2009-12" db="EMBL/GenBank/DDBJ databases">
        <title>The Genome Sequence of Anolis carolinensis (Green Anole Lizard).</title>
        <authorList>
            <consortium name="The Genome Sequencing Platform"/>
            <person name="Di Palma F."/>
            <person name="Alfoldi J."/>
            <person name="Heiman D."/>
            <person name="Young S."/>
            <person name="Grabherr M."/>
            <person name="Johnson J."/>
            <person name="Lander E.S."/>
            <person name="Lindblad-Toh K."/>
        </authorList>
    </citation>
    <scope>NUCLEOTIDE SEQUENCE [LARGE SCALE GENOMIC DNA]</scope>
    <source>
        <strain evidence="6">JBL SC #1</strain>
    </source>
</reference>
<evidence type="ECO:0000256" key="1">
    <source>
        <dbReference type="ARBA" id="ARBA00008535"/>
    </source>
</evidence>
<dbReference type="Gene3D" id="3.40.50.300">
    <property type="entry name" value="P-loop containing nucleotide triphosphate hydrolases"/>
    <property type="match status" value="1"/>
</dbReference>
<dbReference type="InterPro" id="IPR045058">
    <property type="entry name" value="GIMA/IAN/Toc"/>
</dbReference>
<dbReference type="Ensembl" id="ENSACAT00000017247.3">
    <property type="protein sequence ID" value="ENSACAP00000016912.3"/>
    <property type="gene ID" value="ENSACAG00000017193.3"/>
</dbReference>
<dbReference type="HOGENOM" id="CLU_010468_3_3_1"/>
<dbReference type="InterPro" id="IPR027417">
    <property type="entry name" value="P-loop_NTPase"/>
</dbReference>